<keyword evidence="5" id="KW-0169">Cobalamin biosynthesis</keyword>
<dbReference type="InterPro" id="IPR015422">
    <property type="entry name" value="PyrdxlP-dep_Trfase_small"/>
</dbReference>
<comment type="caution">
    <text evidence="12">The sequence shown here is derived from an EMBL/GenBank/DDBJ whole genome shotgun (WGS) entry which is preliminary data.</text>
</comment>
<feature type="region of interest" description="Disordered" evidence="10">
    <location>
        <begin position="1"/>
        <end position="24"/>
    </location>
</feature>
<evidence type="ECO:0000256" key="7">
    <source>
        <dbReference type="ARBA" id="ARBA00023239"/>
    </source>
</evidence>
<comment type="pathway">
    <text evidence="3">Cofactor biosynthesis; adenosylcobalamin biosynthesis.</text>
</comment>
<dbReference type="CDD" id="cd00609">
    <property type="entry name" value="AAT_like"/>
    <property type="match status" value="1"/>
</dbReference>
<comment type="function">
    <text evidence="2">Decarboxylates L-threonine-O-3-phosphate to yield (R)-1-amino-2-propanol O-2-phosphate, the precursor for the linkage between the nucleotide loop and the corrin ring in cobalamin.</text>
</comment>
<evidence type="ECO:0000256" key="8">
    <source>
        <dbReference type="ARBA" id="ARBA00029996"/>
    </source>
</evidence>
<evidence type="ECO:0000256" key="10">
    <source>
        <dbReference type="SAM" id="MobiDB-lite"/>
    </source>
</evidence>
<evidence type="ECO:0000256" key="2">
    <source>
        <dbReference type="ARBA" id="ARBA00003444"/>
    </source>
</evidence>
<dbReference type="EMBL" id="JAHLKM010000002">
    <property type="protein sequence ID" value="MCQ4332585.1"/>
    <property type="molecule type" value="Genomic_DNA"/>
</dbReference>
<dbReference type="InterPro" id="IPR004839">
    <property type="entry name" value="Aminotransferase_I/II_large"/>
</dbReference>
<proteinExistence type="predicted"/>
<comment type="catalytic activity">
    <reaction evidence="9">
        <text>O-phospho-L-threonine + H(+) = (R)-1-aminopropan-2-yl phosphate + CO2</text>
        <dbReference type="Rhea" id="RHEA:11492"/>
        <dbReference type="ChEBI" id="CHEBI:15378"/>
        <dbReference type="ChEBI" id="CHEBI:16526"/>
        <dbReference type="ChEBI" id="CHEBI:58563"/>
        <dbReference type="ChEBI" id="CHEBI:58675"/>
        <dbReference type="EC" id="4.1.1.81"/>
    </reaction>
</comment>
<dbReference type="Gene3D" id="3.90.1150.10">
    <property type="entry name" value="Aspartate Aminotransferase, domain 1"/>
    <property type="match status" value="1"/>
</dbReference>
<dbReference type="PANTHER" id="PTHR42885">
    <property type="entry name" value="HISTIDINOL-PHOSPHATE AMINOTRANSFERASE-RELATED"/>
    <property type="match status" value="1"/>
</dbReference>
<dbReference type="AlphaFoldDB" id="A0A9R1CRG6"/>
<dbReference type="Gene3D" id="3.40.640.10">
    <property type="entry name" value="Type I PLP-dependent aspartate aminotransferase-like (Major domain)"/>
    <property type="match status" value="1"/>
</dbReference>
<gene>
    <name evidence="12" type="primary">cobD</name>
    <name evidence="12" type="ORF">KM295_03585</name>
</gene>
<sequence length="337" mass="35808">MDPDSVDSVDRVPHGSSDEPDVLDLSANINPRTPAGTRAVYGAAFEDARSYPNDGYPAYRDAAAGYVGCDPEAVVPTAGGLSAIRLAIGVTVAPGDRALVPYPSFGEYAREIELAGGRPEFVPYEELLERDPAGYAMAIVCTPNNPTGECPPPGDLRAFADRCAAAGTTLLADEAFLGFTDRESLAGREGVVVARSLTKLFGLPGLRAGFAVAEGNALDRLQRARPAWSLGGPAAAVGAHAMRDGGFVAETRRRLARERANLRAGLRDRGFDVTPSEAPFLLCDVGEPPAELLAALRRNGVVLRDATTFRGLDRHVRIAVRDREATDRLLSVLDEVR</sequence>
<dbReference type="Pfam" id="PF00155">
    <property type="entry name" value="Aminotran_1_2"/>
    <property type="match status" value="1"/>
</dbReference>
<dbReference type="EC" id="4.1.1.81" evidence="4"/>
<evidence type="ECO:0000256" key="4">
    <source>
        <dbReference type="ARBA" id="ARBA00012285"/>
    </source>
</evidence>
<evidence type="ECO:0000313" key="12">
    <source>
        <dbReference type="EMBL" id="MCQ4332585.1"/>
    </source>
</evidence>
<keyword evidence="13" id="KW-1185">Reference proteome</keyword>
<dbReference type="InterPro" id="IPR004838">
    <property type="entry name" value="NHTrfase_class1_PyrdxlP-BS"/>
</dbReference>
<evidence type="ECO:0000256" key="9">
    <source>
        <dbReference type="ARBA" id="ARBA00048531"/>
    </source>
</evidence>
<organism evidence="12 13">
    <name type="scientific">Natronomonas aquatica</name>
    <dbReference type="NCBI Taxonomy" id="2841590"/>
    <lineage>
        <taxon>Archaea</taxon>
        <taxon>Methanobacteriati</taxon>
        <taxon>Methanobacteriota</taxon>
        <taxon>Stenosarchaea group</taxon>
        <taxon>Halobacteria</taxon>
        <taxon>Halobacteriales</taxon>
        <taxon>Natronomonadaceae</taxon>
        <taxon>Natronomonas</taxon>
    </lineage>
</organism>
<dbReference type="Proteomes" id="UP001139494">
    <property type="component" value="Unassembled WGS sequence"/>
</dbReference>
<dbReference type="GO" id="GO:0048472">
    <property type="term" value="F:threonine-phosphate decarboxylase activity"/>
    <property type="evidence" value="ECO:0007669"/>
    <property type="project" value="UniProtKB-EC"/>
</dbReference>
<keyword evidence="7 12" id="KW-0456">Lyase</keyword>
<dbReference type="NCBIfam" id="TIGR01140">
    <property type="entry name" value="L_thr_O3P_dcar"/>
    <property type="match status" value="1"/>
</dbReference>
<reference evidence="12" key="1">
    <citation type="journal article" date="2023" name="Front. Microbiol.">
        <title>Genomic-based phylogenetic and metabolic analyses of the genus Natronomonas, and description of Natronomonas aquatica sp. nov.</title>
        <authorList>
            <person name="Garcia-Roldan A."/>
            <person name="Duran-Viseras A."/>
            <person name="de la Haba R.R."/>
            <person name="Corral P."/>
            <person name="Sanchez-Porro C."/>
            <person name="Ventosa A."/>
        </authorList>
    </citation>
    <scope>NUCLEOTIDE SEQUENCE</scope>
    <source>
        <strain evidence="12">F2-12</strain>
    </source>
</reference>
<evidence type="ECO:0000256" key="5">
    <source>
        <dbReference type="ARBA" id="ARBA00022573"/>
    </source>
</evidence>
<feature type="compositionally biased region" description="Basic and acidic residues" evidence="10">
    <location>
        <begin position="8"/>
        <end position="17"/>
    </location>
</feature>
<accession>A0A9R1CRG6</accession>
<dbReference type="GO" id="GO:0030170">
    <property type="term" value="F:pyridoxal phosphate binding"/>
    <property type="evidence" value="ECO:0007669"/>
    <property type="project" value="InterPro"/>
</dbReference>
<protein>
    <recommendedName>
        <fullName evidence="4">threonine-phosphate decarboxylase</fullName>
        <ecNumber evidence="4">4.1.1.81</ecNumber>
    </recommendedName>
    <alternativeName>
        <fullName evidence="8">L-threonine-O-3-phosphate decarboxylase</fullName>
    </alternativeName>
</protein>
<feature type="domain" description="Aminotransferase class I/classII large" evidence="11">
    <location>
        <begin position="21"/>
        <end position="332"/>
    </location>
</feature>
<name>A0A9R1CRG6_9EURY</name>
<dbReference type="RefSeq" id="WP_256028511.1">
    <property type="nucleotide sequence ID" value="NZ_JAHLKM010000002.1"/>
</dbReference>
<dbReference type="PANTHER" id="PTHR42885:SF1">
    <property type="entry name" value="THREONINE-PHOSPHATE DECARBOXYLASE"/>
    <property type="match status" value="1"/>
</dbReference>
<evidence type="ECO:0000256" key="6">
    <source>
        <dbReference type="ARBA" id="ARBA00022898"/>
    </source>
</evidence>
<evidence type="ECO:0000259" key="11">
    <source>
        <dbReference type="Pfam" id="PF00155"/>
    </source>
</evidence>
<dbReference type="PROSITE" id="PS00105">
    <property type="entry name" value="AA_TRANSFER_CLASS_1"/>
    <property type="match status" value="1"/>
</dbReference>
<evidence type="ECO:0000313" key="13">
    <source>
        <dbReference type="Proteomes" id="UP001139494"/>
    </source>
</evidence>
<dbReference type="SUPFAM" id="SSF53383">
    <property type="entry name" value="PLP-dependent transferases"/>
    <property type="match status" value="1"/>
</dbReference>
<comment type="cofactor">
    <cofactor evidence="1">
        <name>pyridoxal 5'-phosphate</name>
        <dbReference type="ChEBI" id="CHEBI:597326"/>
    </cofactor>
</comment>
<keyword evidence="6" id="KW-0663">Pyridoxal phosphate</keyword>
<dbReference type="InterPro" id="IPR005860">
    <property type="entry name" value="CobD"/>
</dbReference>
<dbReference type="InterPro" id="IPR015421">
    <property type="entry name" value="PyrdxlP-dep_Trfase_major"/>
</dbReference>
<dbReference type="GO" id="GO:0009236">
    <property type="term" value="P:cobalamin biosynthetic process"/>
    <property type="evidence" value="ECO:0007669"/>
    <property type="project" value="UniProtKB-KW"/>
</dbReference>
<evidence type="ECO:0000256" key="1">
    <source>
        <dbReference type="ARBA" id="ARBA00001933"/>
    </source>
</evidence>
<dbReference type="InterPro" id="IPR015424">
    <property type="entry name" value="PyrdxlP-dep_Trfase"/>
</dbReference>
<evidence type="ECO:0000256" key="3">
    <source>
        <dbReference type="ARBA" id="ARBA00004953"/>
    </source>
</evidence>